<accession>A0A2H3BRW9</accession>
<protein>
    <submittedName>
        <fullName evidence="1">Uncharacterized protein</fullName>
    </submittedName>
</protein>
<reference evidence="2" key="1">
    <citation type="journal article" date="2017" name="Nat. Ecol. Evol.">
        <title>Genome expansion and lineage-specific genetic innovations in the forest pathogenic fungi Armillaria.</title>
        <authorList>
            <person name="Sipos G."/>
            <person name="Prasanna A.N."/>
            <person name="Walter M.C."/>
            <person name="O'Connor E."/>
            <person name="Balint B."/>
            <person name="Krizsan K."/>
            <person name="Kiss B."/>
            <person name="Hess J."/>
            <person name="Varga T."/>
            <person name="Slot J."/>
            <person name="Riley R."/>
            <person name="Boka B."/>
            <person name="Rigling D."/>
            <person name="Barry K."/>
            <person name="Lee J."/>
            <person name="Mihaltcheva S."/>
            <person name="LaButti K."/>
            <person name="Lipzen A."/>
            <person name="Waldron R."/>
            <person name="Moloney N.M."/>
            <person name="Sperisen C."/>
            <person name="Kredics L."/>
            <person name="Vagvoelgyi C."/>
            <person name="Patrignani A."/>
            <person name="Fitzpatrick D."/>
            <person name="Nagy I."/>
            <person name="Doyle S."/>
            <person name="Anderson J.B."/>
            <person name="Grigoriev I.V."/>
            <person name="Gueldener U."/>
            <person name="Muensterkoetter M."/>
            <person name="Nagy L.G."/>
        </authorList>
    </citation>
    <scope>NUCLEOTIDE SEQUENCE [LARGE SCALE GENOMIC DNA]</scope>
    <source>
        <strain evidence="2">28-4</strain>
    </source>
</reference>
<dbReference type="EMBL" id="KZ293431">
    <property type="protein sequence ID" value="PBK68778.1"/>
    <property type="molecule type" value="Genomic_DNA"/>
</dbReference>
<dbReference type="Proteomes" id="UP000218334">
    <property type="component" value="Unassembled WGS sequence"/>
</dbReference>
<keyword evidence="2" id="KW-1185">Reference proteome</keyword>
<organism evidence="1 2">
    <name type="scientific">Armillaria solidipes</name>
    <dbReference type="NCBI Taxonomy" id="1076256"/>
    <lineage>
        <taxon>Eukaryota</taxon>
        <taxon>Fungi</taxon>
        <taxon>Dikarya</taxon>
        <taxon>Basidiomycota</taxon>
        <taxon>Agaricomycotina</taxon>
        <taxon>Agaricomycetes</taxon>
        <taxon>Agaricomycetidae</taxon>
        <taxon>Agaricales</taxon>
        <taxon>Marasmiineae</taxon>
        <taxon>Physalacriaceae</taxon>
        <taxon>Armillaria</taxon>
    </lineage>
</organism>
<name>A0A2H3BRW9_9AGAR</name>
<dbReference type="AlphaFoldDB" id="A0A2H3BRW9"/>
<proteinExistence type="predicted"/>
<gene>
    <name evidence="1" type="ORF">ARMSODRAFT_192742</name>
</gene>
<evidence type="ECO:0000313" key="1">
    <source>
        <dbReference type="EMBL" id="PBK68778.1"/>
    </source>
</evidence>
<evidence type="ECO:0000313" key="2">
    <source>
        <dbReference type="Proteomes" id="UP000218334"/>
    </source>
</evidence>
<sequence>MARGLHIPALRSLTSASNTTLGPMLSFLSVPGSASQTTNGRIHLPVTKPNLPRARLMLEDYHLSLSSLCAVRRGASDICRLAIICCFADVNLDRE</sequence>